<evidence type="ECO:0000256" key="2">
    <source>
        <dbReference type="SAM" id="Phobius"/>
    </source>
</evidence>
<protein>
    <recommendedName>
        <fullName evidence="5">Phage holin</fullName>
    </recommendedName>
</protein>
<organism evidence="3 4">
    <name type="scientific">Schleiferilactobacillus harbinensis DSM 16991</name>
    <dbReference type="NCBI Taxonomy" id="1122147"/>
    <lineage>
        <taxon>Bacteria</taxon>
        <taxon>Bacillati</taxon>
        <taxon>Bacillota</taxon>
        <taxon>Bacilli</taxon>
        <taxon>Lactobacillales</taxon>
        <taxon>Lactobacillaceae</taxon>
        <taxon>Schleiferilactobacillus</taxon>
    </lineage>
</organism>
<accession>A0A0R1X715</accession>
<reference evidence="3 4" key="1">
    <citation type="journal article" date="2015" name="Genome Announc.">
        <title>Expanding the biotechnology potential of lactobacilli through comparative genomics of 213 strains and associated genera.</title>
        <authorList>
            <person name="Sun Z."/>
            <person name="Harris H.M."/>
            <person name="McCann A."/>
            <person name="Guo C."/>
            <person name="Argimon S."/>
            <person name="Zhang W."/>
            <person name="Yang X."/>
            <person name="Jeffery I.B."/>
            <person name="Cooney J.C."/>
            <person name="Kagawa T.F."/>
            <person name="Liu W."/>
            <person name="Song Y."/>
            <person name="Salvetti E."/>
            <person name="Wrobel A."/>
            <person name="Rasinkangas P."/>
            <person name="Parkhill J."/>
            <person name="Rea M.C."/>
            <person name="O'Sullivan O."/>
            <person name="Ritari J."/>
            <person name="Douillard F.P."/>
            <person name="Paul Ross R."/>
            <person name="Yang R."/>
            <person name="Briner A.E."/>
            <person name="Felis G.E."/>
            <person name="de Vos W.M."/>
            <person name="Barrangou R."/>
            <person name="Klaenhammer T.R."/>
            <person name="Caufield P.W."/>
            <person name="Cui Y."/>
            <person name="Zhang H."/>
            <person name="O'Toole P.W."/>
        </authorList>
    </citation>
    <scope>NUCLEOTIDE SEQUENCE [LARGE SCALE GENOMIC DNA]</scope>
    <source>
        <strain evidence="3 4">DSM 16991</strain>
    </source>
</reference>
<evidence type="ECO:0008006" key="5">
    <source>
        <dbReference type="Google" id="ProtNLM"/>
    </source>
</evidence>
<dbReference type="RefSeq" id="WP_051225258.1">
    <property type="nucleotide sequence ID" value="NZ_AUEH01000019.1"/>
</dbReference>
<dbReference type="OrthoDB" id="3176072at2"/>
<dbReference type="PATRIC" id="fig|1122147.4.peg.398"/>
<feature type="compositionally biased region" description="Polar residues" evidence="1">
    <location>
        <begin position="116"/>
        <end position="130"/>
    </location>
</feature>
<feature type="region of interest" description="Disordered" evidence="1">
    <location>
        <begin position="82"/>
        <end position="130"/>
    </location>
</feature>
<keyword evidence="2" id="KW-1133">Transmembrane helix</keyword>
<sequence>MKINWKVRFLSVKFWLALVPAILLVVQAVAAVFGYNWDFASLGKELTGVINAVFAVLAILGVVTDPTTAGVADSAQALTYSKPAKDTVPDPVPAEPLQANGQGQLVKDTLPDGSAADTTTNGADSNVVQH</sequence>
<keyword evidence="2" id="KW-0812">Transmembrane</keyword>
<name>A0A0R1X715_9LACO</name>
<evidence type="ECO:0000256" key="1">
    <source>
        <dbReference type="SAM" id="MobiDB-lite"/>
    </source>
</evidence>
<dbReference type="InterPro" id="IPR006485">
    <property type="entry name" value="Phage-like_holin"/>
</dbReference>
<evidence type="ECO:0000313" key="4">
    <source>
        <dbReference type="Proteomes" id="UP000050949"/>
    </source>
</evidence>
<dbReference type="eggNOG" id="COG5546">
    <property type="taxonomic scope" value="Bacteria"/>
</dbReference>
<comment type="caution">
    <text evidence="3">The sequence shown here is derived from an EMBL/GenBank/DDBJ whole genome shotgun (WGS) entry which is preliminary data.</text>
</comment>
<feature type="transmembrane region" description="Helical" evidence="2">
    <location>
        <begin position="46"/>
        <end position="64"/>
    </location>
</feature>
<dbReference type="Pfam" id="PF04531">
    <property type="entry name" value="Phage_holin_1"/>
    <property type="match status" value="1"/>
</dbReference>
<keyword evidence="2" id="KW-0472">Membrane</keyword>
<proteinExistence type="predicted"/>
<dbReference type="Proteomes" id="UP000050949">
    <property type="component" value="Unassembled WGS sequence"/>
</dbReference>
<dbReference type="AlphaFoldDB" id="A0A0R1X715"/>
<evidence type="ECO:0000313" key="3">
    <source>
        <dbReference type="EMBL" id="KRM25906.1"/>
    </source>
</evidence>
<dbReference type="NCBIfam" id="TIGR01598">
    <property type="entry name" value="holin_phiLC3"/>
    <property type="match status" value="1"/>
</dbReference>
<gene>
    <name evidence="3" type="ORF">FC91_GL000382</name>
</gene>
<dbReference type="EMBL" id="AZFW01000095">
    <property type="protein sequence ID" value="KRM25906.1"/>
    <property type="molecule type" value="Genomic_DNA"/>
</dbReference>